<feature type="region of interest" description="Disordered" evidence="1">
    <location>
        <begin position="191"/>
        <end position="216"/>
    </location>
</feature>
<comment type="caution">
    <text evidence="3">The sequence shown here is derived from an EMBL/GenBank/DDBJ whole genome shotgun (WGS) entry which is preliminary data.</text>
</comment>
<keyword evidence="4" id="KW-1185">Reference proteome</keyword>
<proteinExistence type="predicted"/>
<protein>
    <submittedName>
        <fullName evidence="3">Uncharacterized protein</fullName>
    </submittedName>
</protein>
<evidence type="ECO:0000313" key="4">
    <source>
        <dbReference type="Proteomes" id="UP000186817"/>
    </source>
</evidence>
<keyword evidence="2" id="KW-1133">Transmembrane helix</keyword>
<name>A0A1Q9CU87_SYMMI</name>
<feature type="region of interest" description="Disordered" evidence="1">
    <location>
        <begin position="1121"/>
        <end position="1163"/>
    </location>
</feature>
<keyword evidence="2" id="KW-0472">Membrane</keyword>
<dbReference type="Proteomes" id="UP000186817">
    <property type="component" value="Unassembled WGS sequence"/>
</dbReference>
<gene>
    <name evidence="3" type="ORF">AK812_SmicGene32395</name>
</gene>
<feature type="compositionally biased region" description="Basic and acidic residues" evidence="1">
    <location>
        <begin position="1121"/>
        <end position="1135"/>
    </location>
</feature>
<organism evidence="3 4">
    <name type="scientific">Symbiodinium microadriaticum</name>
    <name type="common">Dinoflagellate</name>
    <name type="synonym">Zooxanthella microadriatica</name>
    <dbReference type="NCBI Taxonomy" id="2951"/>
    <lineage>
        <taxon>Eukaryota</taxon>
        <taxon>Sar</taxon>
        <taxon>Alveolata</taxon>
        <taxon>Dinophyceae</taxon>
        <taxon>Suessiales</taxon>
        <taxon>Symbiodiniaceae</taxon>
        <taxon>Symbiodinium</taxon>
    </lineage>
</organism>
<dbReference type="EMBL" id="LSRX01000913">
    <property type="protein sequence ID" value="OLP86496.1"/>
    <property type="molecule type" value="Genomic_DNA"/>
</dbReference>
<evidence type="ECO:0000313" key="3">
    <source>
        <dbReference type="EMBL" id="OLP86496.1"/>
    </source>
</evidence>
<evidence type="ECO:0000256" key="2">
    <source>
        <dbReference type="SAM" id="Phobius"/>
    </source>
</evidence>
<feature type="transmembrane region" description="Helical" evidence="2">
    <location>
        <begin position="134"/>
        <end position="154"/>
    </location>
</feature>
<reference evidence="3 4" key="1">
    <citation type="submission" date="2016-02" db="EMBL/GenBank/DDBJ databases">
        <title>Genome analysis of coral dinoflagellate symbionts highlights evolutionary adaptations to a symbiotic lifestyle.</title>
        <authorList>
            <person name="Aranda M."/>
            <person name="Li Y."/>
            <person name="Liew Y.J."/>
            <person name="Baumgarten S."/>
            <person name="Simakov O."/>
            <person name="Wilson M."/>
            <person name="Piel J."/>
            <person name="Ashoor H."/>
            <person name="Bougouffa S."/>
            <person name="Bajic V.B."/>
            <person name="Ryu T."/>
            <person name="Ravasi T."/>
            <person name="Bayer T."/>
            <person name="Micklem G."/>
            <person name="Kim H."/>
            <person name="Bhak J."/>
            <person name="Lajeunesse T.C."/>
            <person name="Voolstra C.R."/>
        </authorList>
    </citation>
    <scope>NUCLEOTIDE SEQUENCE [LARGE SCALE GENOMIC DNA]</scope>
    <source>
        <strain evidence="3 4">CCMP2467</strain>
    </source>
</reference>
<dbReference type="OrthoDB" id="439410at2759"/>
<sequence length="1512" mass="164481">MRVAGSTRAALRQVLLSRDLADQTDAVLDKAVRLARQEMGKRRPSNLEEERSAFAAALSGLGGLTQPCEIDWDVEDFSSLMWELWSCATQGNQSATRLPCLSEDEDSWQESCAELLEALRASQIWPQAKWRLRAIGISWLLAVLCITAIQYGTWTGRQRLGLVCGNGIFPLLGELLRRYKFDPAELQLTQPSRRAEDTADDQIPGGVIPPREDGNVGTNGTAPTELMQSLASLAQVPDPSARLSATTVRWRPALGQAVIVTDTPPYQEFKDELGAVASVHDSGLVDIALCNGAVLYQVPGTSLKIAQLRGDEPECEQLARLSSKALESDQGKGASLSEAKHATYAPLSMAAIEATQSQAYKFHSLGWGRAWGVDGLGLQSIRGAARWGLRHWLGTDETSMSLLAKRAVLLVLSTKSFMLDGQHVIEKDKVTEVLLQVLQTGGASSCSSARNQVRMAWQEALAGQERPSGLKAPFVGVYFACKACQLLQIDISVESLPCCSGIIDLAEDRNQLALVPADVPAAVQQISDDDEPGGNDPAVVPFAAQQAQQAPAVDADAAAVLREERQISGRWGSVESTETFFRQRSRALLQPVFLSVLSKFMKAAPSGKAKAKGGRGRGRGRGCGVQADVAAPSAPAAAGVASDLLDTEEDKAAYRLKMSKWAEGAMSTVRNSLFWLFLFVSEHVRAPLGHFFAWAQKNAENRLIQQLVCGKAKAFQDEFDVKLLCFDTWFAEAVKEADATDLPVMVLDLVRTLSFRMVAHAAASFYMRITMHVQRYPYRLFLLVSRPPNQRCTERIEVAKDILQTATEDLECNVAKLRRLFKDELEFVAANGRFDLQATDQGSLLFATVSSMSEMLRADTQSVESINSIIRLIGNRCPAIDLETMSCRITAKKSVTQDLPGVGAAAKRWSNVYAHAKPLLQEMTAAGDGYKKVLHDTARFSPPTAQTMAALEPSLANTDLTKALPDLKITPERQWASSHAARLKKALDEAKRESAKLKAVAALRPASLTIVGIRRAGDQTGTQWFLHATSYRSLLFLVKLHVNADGCLSVPNKMEFTTSLQLLGSLRADCFDSLLPKTFEVFTMSALHVRGTTLKCIKEVSDATVGLESLHHALVQPPMAEIRKTDPPEPRRRIETVPSLQNVEPQEEDGVAAEGDPEADAGQDAELLSSGYGFGEDVMQSVEEAETFDDELGTAAVEAANAKRIQETVSKDAAGATGPEVGLLDEAVDLVRQMHGTSSLTAAELEEEALLLVIRQIEADKTAKRNLNKRKRAEDASVSSAALDEVDQLLSSDAAARRTSTKQFRCFQNDDTFFAEMFAGADAEEAEATDGVDAALECETWRNGYPANPVTAPTPTAAPLPAAVRRWEMSAVLTLTSFVDRSSRCARGIGYNDEVSVLVSLPPDLRPWNASPGDDEQGALELVCVKWTDAAKREGRQVRIDPQNRVVFAPSHMFGAAVQSQTFPLDSFADLLHASGAQSRRFKNQFRDPFPPAVVRLLAVTRLLCSYGNGVS</sequence>
<keyword evidence="2" id="KW-0812">Transmembrane</keyword>
<accession>A0A1Q9CU87</accession>
<feature type="compositionally biased region" description="Acidic residues" evidence="1">
    <location>
        <begin position="1145"/>
        <end position="1163"/>
    </location>
</feature>
<evidence type="ECO:0000256" key="1">
    <source>
        <dbReference type="SAM" id="MobiDB-lite"/>
    </source>
</evidence>